<dbReference type="Gene3D" id="1.10.530.40">
    <property type="match status" value="1"/>
</dbReference>
<dbReference type="GO" id="GO:0042742">
    <property type="term" value="P:defense response to bacterium"/>
    <property type="evidence" value="ECO:0007669"/>
    <property type="project" value="UniProtKB-KW"/>
</dbReference>
<dbReference type="SUPFAM" id="SSF53955">
    <property type="entry name" value="Lysozyme-like"/>
    <property type="match status" value="1"/>
</dbReference>
<protein>
    <recommendedName>
        <fullName evidence="3">Lysozyme</fullName>
        <ecNumber evidence="3">3.2.1.17</ecNumber>
    </recommendedName>
</protein>
<dbReference type="GO" id="GO:0009253">
    <property type="term" value="P:peptidoglycan catabolic process"/>
    <property type="evidence" value="ECO:0007669"/>
    <property type="project" value="InterPro"/>
</dbReference>
<dbReference type="PANTHER" id="PTHR37406">
    <property type="entry name" value="T4-TYPE LYSOZYME 1-RELATED"/>
    <property type="match status" value="1"/>
</dbReference>
<gene>
    <name evidence="6" type="ORF">Pcaca03_00300</name>
    <name evidence="5" type="ORF">SOASR016_00300</name>
</gene>
<evidence type="ECO:0000256" key="1">
    <source>
        <dbReference type="ARBA" id="ARBA00022529"/>
    </source>
</evidence>
<sequence length="295" mass="34349">MDLYEKLKQYEGTKAYQTKLGYYRDNKFRIYKDHLGYETIGYGHLLIGNEKQTFKNGITEVEADLLLHADIQRAKQDVKKLNIKVPVDSRWNDFLVMMVFQLGLTKTRGFKKFLAALSTGNYATAIIEVKDSLWYRQTPQRVDDMIAYVVRGGFMDWKMYNPQDWSLDDVPEYAAFVYLIEFPDSGEYYIGVKQTYQKLKHINQRKSDTKESNWSVYSSSSKTVKQYIEDGEYHTKRILWCFSTVQEAALVETALISIFGSDSQCLNKAIMTKTRLIKNNGSTTKIIQEILSWLI</sequence>
<reference evidence="6" key="2">
    <citation type="submission" date="2023-02" db="EMBL/GenBank/DDBJ databases">
        <title>Pectobacterium carotovorum subsp. carotovorum NBRC 12380.</title>
        <authorList>
            <person name="Ichikawa N."/>
            <person name="Sato H."/>
            <person name="Tonouchi N."/>
        </authorList>
    </citation>
    <scope>NUCLEOTIDE SEQUENCE</scope>
    <source>
        <strain evidence="6">NBRC 12380</strain>
    </source>
</reference>
<evidence type="ECO:0000313" key="8">
    <source>
        <dbReference type="Proteomes" id="UP001165145"/>
    </source>
</evidence>
<dbReference type="GO" id="GO:0003796">
    <property type="term" value="F:lysozyme activity"/>
    <property type="evidence" value="ECO:0007669"/>
    <property type="project" value="UniProtKB-EC"/>
</dbReference>
<comment type="catalytic activity">
    <reaction evidence="3">
        <text>Hydrolysis of (1-&gt;4)-beta-linkages between N-acetylmuramic acid and N-acetyl-D-glucosamine residues in a peptidoglycan and between N-acetyl-D-glucosamine residues in chitodextrins.</text>
        <dbReference type="EC" id="3.2.1.17"/>
    </reaction>
</comment>
<dbReference type="GO" id="GO:0031640">
    <property type="term" value="P:killing of cells of another organism"/>
    <property type="evidence" value="ECO:0007669"/>
    <property type="project" value="UniProtKB-KW"/>
</dbReference>
<dbReference type="EMBL" id="BSRL01000001">
    <property type="protein sequence ID" value="GLV67586.1"/>
    <property type="molecule type" value="Genomic_DNA"/>
</dbReference>
<evidence type="ECO:0000259" key="4">
    <source>
        <dbReference type="Pfam" id="PF19835"/>
    </source>
</evidence>
<evidence type="ECO:0000313" key="5">
    <source>
        <dbReference type="EMBL" id="GKX45278.1"/>
    </source>
</evidence>
<dbReference type="Proteomes" id="UP001165145">
    <property type="component" value="Unassembled WGS sequence"/>
</dbReference>
<dbReference type="PANTHER" id="PTHR37406:SF1">
    <property type="entry name" value="T4-TYPE LYSOZYME 1-RELATED"/>
    <property type="match status" value="1"/>
</dbReference>
<keyword evidence="3" id="KW-0378">Hydrolase</keyword>
<dbReference type="InterPro" id="IPR023346">
    <property type="entry name" value="Lysozyme-like_dom_sf"/>
</dbReference>
<dbReference type="Pfam" id="PF19835">
    <property type="entry name" value="SegE_GIY-YIG"/>
    <property type="match status" value="1"/>
</dbReference>
<keyword evidence="1 3" id="KW-0929">Antimicrobial</keyword>
<dbReference type="Proteomes" id="UP001058167">
    <property type="component" value="Unassembled WGS sequence"/>
</dbReference>
<organism evidence="6 8">
    <name type="scientific">Pectobacterium carotovorum subsp. carotovorum</name>
    <name type="common">Erwinia carotovora subsp. carotovora</name>
    <dbReference type="NCBI Taxonomy" id="555"/>
    <lineage>
        <taxon>Bacteria</taxon>
        <taxon>Pseudomonadati</taxon>
        <taxon>Pseudomonadota</taxon>
        <taxon>Gammaproteobacteria</taxon>
        <taxon>Enterobacterales</taxon>
        <taxon>Pectobacteriaceae</taxon>
        <taxon>Pectobacterium</taxon>
    </lineage>
</organism>
<dbReference type="AlphaFoldDB" id="A0AAI9KWA8"/>
<feature type="domain" description="Putative endonuclease SegE-like GIY-YIG" evidence="4">
    <location>
        <begin position="160"/>
        <end position="255"/>
    </location>
</feature>
<keyword evidence="7" id="KW-1185">Reference proteome</keyword>
<reference evidence="5" key="1">
    <citation type="submission" date="2022-06" db="EMBL/GenBank/DDBJ databases">
        <title>Draft genome sequences of Pectobacterium carotovorum subsp. carotovorum str. NBRC12380.</title>
        <authorList>
            <person name="Wakabayashi Y."/>
            <person name="Kojima K."/>
        </authorList>
    </citation>
    <scope>NUCLEOTIDE SEQUENCE</scope>
    <source>
        <strain evidence="5">NBRC 12380</strain>
    </source>
</reference>
<evidence type="ECO:0000256" key="3">
    <source>
        <dbReference type="RuleBase" id="RU003788"/>
    </source>
</evidence>
<keyword evidence="2 3" id="KW-0081">Bacteriolytic enzyme</keyword>
<dbReference type="InterPro" id="IPR002196">
    <property type="entry name" value="Glyco_hydro_24"/>
</dbReference>
<proteinExistence type="inferred from homology"/>
<dbReference type="GO" id="GO:0016998">
    <property type="term" value="P:cell wall macromolecule catabolic process"/>
    <property type="evidence" value="ECO:0007669"/>
    <property type="project" value="InterPro"/>
</dbReference>
<dbReference type="EMBL" id="BRLF01000001">
    <property type="protein sequence ID" value="GKX45278.1"/>
    <property type="molecule type" value="Genomic_DNA"/>
</dbReference>
<dbReference type="InterPro" id="IPR045566">
    <property type="entry name" value="SegE-like_GIY-YIG"/>
</dbReference>
<name>A0AAI9KWA8_PECCC</name>
<accession>A0AAI9KWA8</accession>
<evidence type="ECO:0000313" key="6">
    <source>
        <dbReference type="EMBL" id="GLV67586.1"/>
    </source>
</evidence>
<dbReference type="InterPro" id="IPR023347">
    <property type="entry name" value="Lysozyme_dom_sf"/>
</dbReference>
<comment type="similarity">
    <text evidence="3">Belongs to the glycosyl hydrolase 24 family.</text>
</comment>
<dbReference type="EC" id="3.2.1.17" evidence="3"/>
<dbReference type="InterPro" id="IPR052619">
    <property type="entry name" value="Phage_lysozyme-like"/>
</dbReference>
<dbReference type="Pfam" id="PF00959">
    <property type="entry name" value="Phage_lysozyme"/>
    <property type="match status" value="1"/>
</dbReference>
<evidence type="ECO:0000313" key="7">
    <source>
        <dbReference type="Proteomes" id="UP001058167"/>
    </source>
</evidence>
<comment type="caution">
    <text evidence="6">The sequence shown here is derived from an EMBL/GenBank/DDBJ whole genome shotgun (WGS) entry which is preliminary data.</text>
</comment>
<evidence type="ECO:0000256" key="2">
    <source>
        <dbReference type="ARBA" id="ARBA00022638"/>
    </source>
</evidence>
<keyword evidence="3" id="KW-0326">Glycosidase</keyword>